<dbReference type="OrthoDB" id="66881at2759"/>
<sequence length="510" mass="58017">MADLPNDTGELDVLIVGAGLSGIYQLYHHRKLGHSVRVFEAQSDIGGTWRNNVYPGARVDSEFPNYQLSMSELWNDWTFKERYPGWKELQEYFHHIDQKWNVRKDISFNTKVVAASFDQEQSRWVVTTESRLVARPRFLVLCVGVCSKVYTPQFEGLDTFGGACYHTARWPKEGVELKGKRIGVIGTGASGVQVIQEVGPQASHLTVFQRTPNMALPMRQKQLDSKEIENQKLIYPTIFRRRLQTGAGFSFDRYPKSFDSTSIEERILHREDLWALGGFHFVVSNFKDFNTTEHGHRETYNFWRDRVRKRIHDPVLQEKLAPPDPIHPIGAKRLSLEQSYYEVFNQKNVKLVDLNECGISKITSKGILTDDGTEHDLDVLVLATGFDSLTGGLADLGIQGVDGTSLAEKWANGVYTTFGMTCANYPNMFFVYGPQAPTAYVNGPSLIEVQCDWVAECIRYMKYNDFLAIYPTHKAEAEWRSTIMDLGSSFAKTVKSSWYFGSNIPGVLYY</sequence>
<evidence type="ECO:0000313" key="9">
    <source>
        <dbReference type="Proteomes" id="UP000772434"/>
    </source>
</evidence>
<accession>A0A9P5PG73</accession>
<dbReference type="Proteomes" id="UP000772434">
    <property type="component" value="Unassembled WGS sequence"/>
</dbReference>
<evidence type="ECO:0000313" key="8">
    <source>
        <dbReference type="EMBL" id="KAF9063278.1"/>
    </source>
</evidence>
<dbReference type="GO" id="GO:0004499">
    <property type="term" value="F:N,N-dimethylaniline monooxygenase activity"/>
    <property type="evidence" value="ECO:0007669"/>
    <property type="project" value="InterPro"/>
</dbReference>
<keyword evidence="9" id="KW-1185">Reference proteome</keyword>
<proteinExistence type="inferred from homology"/>
<dbReference type="SUPFAM" id="SSF51905">
    <property type="entry name" value="FAD/NAD(P)-binding domain"/>
    <property type="match status" value="1"/>
</dbReference>
<dbReference type="EMBL" id="JADNRY010000149">
    <property type="protein sequence ID" value="KAF9063278.1"/>
    <property type="molecule type" value="Genomic_DNA"/>
</dbReference>
<dbReference type="PANTHER" id="PTHR43098">
    <property type="entry name" value="L-ORNITHINE N(5)-MONOOXYGENASE-RELATED"/>
    <property type="match status" value="1"/>
</dbReference>
<name>A0A9P5PG73_9AGAR</name>
<keyword evidence="3" id="KW-0285">Flavoprotein</keyword>
<dbReference type="AlphaFoldDB" id="A0A9P5PG73"/>
<comment type="cofactor">
    <cofactor evidence="1">
        <name>FAD</name>
        <dbReference type="ChEBI" id="CHEBI:57692"/>
    </cofactor>
</comment>
<evidence type="ECO:0000256" key="1">
    <source>
        <dbReference type="ARBA" id="ARBA00001974"/>
    </source>
</evidence>
<keyword evidence="7 8" id="KW-0503">Monooxygenase</keyword>
<evidence type="ECO:0000256" key="6">
    <source>
        <dbReference type="ARBA" id="ARBA00023002"/>
    </source>
</evidence>
<keyword evidence="5" id="KW-0521">NADP</keyword>
<organism evidence="8 9">
    <name type="scientific">Rhodocollybia butyracea</name>
    <dbReference type="NCBI Taxonomy" id="206335"/>
    <lineage>
        <taxon>Eukaryota</taxon>
        <taxon>Fungi</taxon>
        <taxon>Dikarya</taxon>
        <taxon>Basidiomycota</taxon>
        <taxon>Agaricomycotina</taxon>
        <taxon>Agaricomycetes</taxon>
        <taxon>Agaricomycetidae</taxon>
        <taxon>Agaricales</taxon>
        <taxon>Marasmiineae</taxon>
        <taxon>Omphalotaceae</taxon>
        <taxon>Rhodocollybia</taxon>
    </lineage>
</organism>
<evidence type="ECO:0000256" key="5">
    <source>
        <dbReference type="ARBA" id="ARBA00022857"/>
    </source>
</evidence>
<dbReference type="Pfam" id="PF00743">
    <property type="entry name" value="FMO-like"/>
    <property type="match status" value="1"/>
</dbReference>
<dbReference type="InterPro" id="IPR020946">
    <property type="entry name" value="Flavin_mOase-like"/>
</dbReference>
<gene>
    <name evidence="8" type="ORF">BDP27DRAFT_1299728</name>
</gene>
<dbReference type="InterPro" id="IPR036188">
    <property type="entry name" value="FAD/NAD-bd_sf"/>
</dbReference>
<dbReference type="InterPro" id="IPR050775">
    <property type="entry name" value="FAD-binding_Monooxygenases"/>
</dbReference>
<dbReference type="GO" id="GO:0050661">
    <property type="term" value="F:NADP binding"/>
    <property type="evidence" value="ECO:0007669"/>
    <property type="project" value="InterPro"/>
</dbReference>
<comment type="caution">
    <text evidence="8">The sequence shown here is derived from an EMBL/GenBank/DDBJ whole genome shotgun (WGS) entry which is preliminary data.</text>
</comment>
<keyword evidence="6" id="KW-0560">Oxidoreductase</keyword>
<evidence type="ECO:0000256" key="2">
    <source>
        <dbReference type="ARBA" id="ARBA00010139"/>
    </source>
</evidence>
<evidence type="ECO:0000256" key="3">
    <source>
        <dbReference type="ARBA" id="ARBA00022630"/>
    </source>
</evidence>
<evidence type="ECO:0000256" key="4">
    <source>
        <dbReference type="ARBA" id="ARBA00022827"/>
    </source>
</evidence>
<protein>
    <submittedName>
        <fullName evidence="8">Cyclohexanone monooxygenase</fullName>
    </submittedName>
</protein>
<keyword evidence="4" id="KW-0274">FAD</keyword>
<dbReference type="GO" id="GO:0050660">
    <property type="term" value="F:flavin adenine dinucleotide binding"/>
    <property type="evidence" value="ECO:0007669"/>
    <property type="project" value="InterPro"/>
</dbReference>
<comment type="similarity">
    <text evidence="2">Belongs to the FAD-binding monooxygenase family.</text>
</comment>
<dbReference type="Gene3D" id="3.50.50.60">
    <property type="entry name" value="FAD/NAD(P)-binding domain"/>
    <property type="match status" value="2"/>
</dbReference>
<reference evidence="8" key="1">
    <citation type="submission" date="2020-11" db="EMBL/GenBank/DDBJ databases">
        <authorList>
            <consortium name="DOE Joint Genome Institute"/>
            <person name="Ahrendt S."/>
            <person name="Riley R."/>
            <person name="Andreopoulos W."/>
            <person name="Labutti K."/>
            <person name="Pangilinan J."/>
            <person name="Ruiz-Duenas F.J."/>
            <person name="Barrasa J.M."/>
            <person name="Sanchez-Garcia M."/>
            <person name="Camarero S."/>
            <person name="Miyauchi S."/>
            <person name="Serrano A."/>
            <person name="Linde D."/>
            <person name="Babiker R."/>
            <person name="Drula E."/>
            <person name="Ayuso-Fernandez I."/>
            <person name="Pacheco R."/>
            <person name="Padilla G."/>
            <person name="Ferreira P."/>
            <person name="Barriuso J."/>
            <person name="Kellner H."/>
            <person name="Castanera R."/>
            <person name="Alfaro M."/>
            <person name="Ramirez L."/>
            <person name="Pisabarro A.G."/>
            <person name="Kuo A."/>
            <person name="Tritt A."/>
            <person name="Lipzen A."/>
            <person name="He G."/>
            <person name="Yan M."/>
            <person name="Ng V."/>
            <person name="Cullen D."/>
            <person name="Martin F."/>
            <person name="Rosso M.-N."/>
            <person name="Henrissat B."/>
            <person name="Hibbett D."/>
            <person name="Martinez A.T."/>
            <person name="Grigoriev I.V."/>
        </authorList>
    </citation>
    <scope>NUCLEOTIDE SEQUENCE</scope>
    <source>
        <strain evidence="8">AH 40177</strain>
    </source>
</reference>
<evidence type="ECO:0000256" key="7">
    <source>
        <dbReference type="ARBA" id="ARBA00023033"/>
    </source>
</evidence>
<dbReference type="PANTHER" id="PTHR43098:SF3">
    <property type="entry name" value="L-ORNITHINE N(5)-MONOOXYGENASE-RELATED"/>
    <property type="match status" value="1"/>
</dbReference>